<keyword evidence="4 6" id="KW-1133">Transmembrane helix</keyword>
<dbReference type="SUPFAM" id="SSF103473">
    <property type="entry name" value="MFS general substrate transporter"/>
    <property type="match status" value="1"/>
</dbReference>
<accession>A0A3N2BDA0</accession>
<feature type="transmembrane region" description="Helical" evidence="6">
    <location>
        <begin position="188"/>
        <end position="209"/>
    </location>
</feature>
<dbReference type="PROSITE" id="PS50850">
    <property type="entry name" value="MFS"/>
    <property type="match status" value="1"/>
</dbReference>
<feature type="transmembrane region" description="Helical" evidence="6">
    <location>
        <begin position="54"/>
        <end position="75"/>
    </location>
</feature>
<dbReference type="InterPro" id="IPR036259">
    <property type="entry name" value="MFS_trans_sf"/>
</dbReference>
<dbReference type="InterPro" id="IPR024671">
    <property type="entry name" value="Atg22-like"/>
</dbReference>
<feature type="transmembrane region" description="Helical" evidence="6">
    <location>
        <begin position="345"/>
        <end position="363"/>
    </location>
</feature>
<feature type="transmembrane region" description="Helical" evidence="6">
    <location>
        <begin position="20"/>
        <end position="42"/>
    </location>
</feature>
<evidence type="ECO:0000256" key="6">
    <source>
        <dbReference type="SAM" id="Phobius"/>
    </source>
</evidence>
<keyword evidence="3 6" id="KW-0812">Transmembrane</keyword>
<gene>
    <name evidence="8" type="ORF">EDD31_1606</name>
</gene>
<feature type="transmembrane region" description="Helical" evidence="6">
    <location>
        <begin position="154"/>
        <end position="176"/>
    </location>
</feature>
<comment type="subcellular location">
    <subcellularLocation>
        <location evidence="1">Cell membrane</location>
        <topology evidence="1">Multi-pass membrane protein</topology>
    </subcellularLocation>
</comment>
<feature type="transmembrane region" description="Helical" evidence="6">
    <location>
        <begin position="419"/>
        <end position="441"/>
    </location>
</feature>
<evidence type="ECO:0000256" key="2">
    <source>
        <dbReference type="ARBA" id="ARBA00022448"/>
    </source>
</evidence>
<dbReference type="AlphaFoldDB" id="A0A3N2BDA0"/>
<evidence type="ECO:0000256" key="5">
    <source>
        <dbReference type="ARBA" id="ARBA00023136"/>
    </source>
</evidence>
<comment type="caution">
    <text evidence="8">The sequence shown here is derived from an EMBL/GenBank/DDBJ whole genome shotgun (WGS) entry which is preliminary data.</text>
</comment>
<evidence type="ECO:0000313" key="9">
    <source>
        <dbReference type="Proteomes" id="UP000280668"/>
    </source>
</evidence>
<feature type="transmembrane region" description="Helical" evidence="6">
    <location>
        <begin position="250"/>
        <end position="271"/>
    </location>
</feature>
<keyword evidence="2" id="KW-0813">Transport</keyword>
<feature type="transmembrane region" description="Helical" evidence="6">
    <location>
        <begin position="313"/>
        <end position="333"/>
    </location>
</feature>
<evidence type="ECO:0000256" key="4">
    <source>
        <dbReference type="ARBA" id="ARBA00022989"/>
    </source>
</evidence>
<dbReference type="Gene3D" id="1.20.1250.20">
    <property type="entry name" value="MFS general substrate transporter like domains"/>
    <property type="match status" value="2"/>
</dbReference>
<organism evidence="8 9">
    <name type="scientific">Bogoriella caseilytica</name>
    <dbReference type="NCBI Taxonomy" id="56055"/>
    <lineage>
        <taxon>Bacteria</taxon>
        <taxon>Bacillati</taxon>
        <taxon>Actinomycetota</taxon>
        <taxon>Actinomycetes</taxon>
        <taxon>Micrococcales</taxon>
        <taxon>Bogoriellaceae</taxon>
        <taxon>Bogoriella</taxon>
    </lineage>
</organism>
<evidence type="ECO:0000256" key="3">
    <source>
        <dbReference type="ARBA" id="ARBA00022692"/>
    </source>
</evidence>
<dbReference type="PANTHER" id="PTHR23519">
    <property type="entry name" value="AUTOPHAGY-RELATED PROTEIN 22"/>
    <property type="match status" value="1"/>
</dbReference>
<dbReference type="InterPro" id="IPR020846">
    <property type="entry name" value="MFS_dom"/>
</dbReference>
<protein>
    <submittedName>
        <fullName evidence="8">UMF1 family MFS transporter</fullName>
    </submittedName>
</protein>
<feature type="domain" description="Major facilitator superfamily (MFS) profile" evidence="7">
    <location>
        <begin position="246"/>
        <end position="450"/>
    </location>
</feature>
<dbReference type="InterPro" id="IPR050495">
    <property type="entry name" value="ATG22/LtaA_families"/>
</dbReference>
<feature type="transmembrane region" description="Helical" evidence="6">
    <location>
        <begin position="283"/>
        <end position="301"/>
    </location>
</feature>
<evidence type="ECO:0000313" key="8">
    <source>
        <dbReference type="EMBL" id="ROR73233.1"/>
    </source>
</evidence>
<feature type="transmembrane region" description="Helical" evidence="6">
    <location>
        <begin position="111"/>
        <end position="133"/>
    </location>
</feature>
<sequence length="450" mass="48029">MIGGLPEEASPRRTVRSWILWDLGSNAFNTTILSFVYTVYLVDQVAATPAEGQLVYSRAQLIAGILVALLAPLMGAWADRVANRRRLLTLTSLLAVVCMAAMYFVPPEPNYLILGVTLVAVCSLITEIAGVFYHGMLHQISTAKTVGRISGIGWASGYVGGMLTLVIAVVFVQFGGQLGLPTDNLENVRMVGFICAGWMLLFSLPIMFWGPTTVRSEALERKPLRLLGTYRDIGRTIAGLWRSDRPRLHFLIAAAIYRDGLSAVFAFAGVIASASYGMDQTQIIMFAIGANIAAALGAFLLGGLDDRFGPKPVIVGALAAIIVFGAIIVGYTVTMVEVEEPPIPLTWVFVMCGLGLSSFVGAAQSASRTLLTRMTPAKDINEMFGLYATVGRGVSFISPALIAAFTSLGIAVYGTESRGQFLGMLGIVLTLVLGLLAFLPLKARDTPPAP</sequence>
<name>A0A3N2BDA0_9MICO</name>
<dbReference type="Proteomes" id="UP000280668">
    <property type="component" value="Unassembled WGS sequence"/>
</dbReference>
<proteinExistence type="predicted"/>
<keyword evidence="9" id="KW-1185">Reference proteome</keyword>
<dbReference type="GO" id="GO:0005886">
    <property type="term" value="C:plasma membrane"/>
    <property type="evidence" value="ECO:0007669"/>
    <property type="project" value="UniProtKB-SubCell"/>
</dbReference>
<evidence type="ECO:0000256" key="1">
    <source>
        <dbReference type="ARBA" id="ARBA00004651"/>
    </source>
</evidence>
<evidence type="ECO:0000259" key="7">
    <source>
        <dbReference type="PROSITE" id="PS50850"/>
    </source>
</evidence>
<dbReference type="PANTHER" id="PTHR23519:SF1">
    <property type="entry name" value="AUTOPHAGY-RELATED PROTEIN 22"/>
    <property type="match status" value="1"/>
</dbReference>
<dbReference type="GO" id="GO:0022857">
    <property type="term" value="F:transmembrane transporter activity"/>
    <property type="evidence" value="ECO:0007669"/>
    <property type="project" value="InterPro"/>
</dbReference>
<reference evidence="8 9" key="1">
    <citation type="submission" date="2018-11" db="EMBL/GenBank/DDBJ databases">
        <title>Sequencing the genomes of 1000 actinobacteria strains.</title>
        <authorList>
            <person name="Klenk H.-P."/>
        </authorList>
    </citation>
    <scope>NUCLEOTIDE SEQUENCE [LARGE SCALE GENOMIC DNA]</scope>
    <source>
        <strain evidence="8 9">DSM 11294</strain>
    </source>
</reference>
<feature type="transmembrane region" description="Helical" evidence="6">
    <location>
        <begin position="384"/>
        <end position="413"/>
    </location>
</feature>
<dbReference type="Pfam" id="PF11700">
    <property type="entry name" value="ATG22"/>
    <property type="match status" value="2"/>
</dbReference>
<feature type="transmembrane region" description="Helical" evidence="6">
    <location>
        <begin position="87"/>
        <end position="105"/>
    </location>
</feature>
<keyword evidence="5 6" id="KW-0472">Membrane</keyword>
<dbReference type="EMBL" id="RKHK01000001">
    <property type="protein sequence ID" value="ROR73233.1"/>
    <property type="molecule type" value="Genomic_DNA"/>
</dbReference>